<accession>A0ABV7URE8</accession>
<evidence type="ECO:0000256" key="8">
    <source>
        <dbReference type="ARBA" id="ARBA00024235"/>
    </source>
</evidence>
<evidence type="ECO:0000256" key="9">
    <source>
        <dbReference type="SAM" id="Phobius"/>
    </source>
</evidence>
<evidence type="ECO:0000313" key="11">
    <source>
        <dbReference type="EMBL" id="MFC3659540.1"/>
    </source>
</evidence>
<comment type="similarity">
    <text evidence="7">Belongs to the YfgM family.</text>
</comment>
<keyword evidence="5 9" id="KW-0472">Membrane</keyword>
<feature type="transmembrane region" description="Helical" evidence="9">
    <location>
        <begin position="24"/>
        <end position="44"/>
    </location>
</feature>
<evidence type="ECO:0000256" key="1">
    <source>
        <dbReference type="ARBA" id="ARBA00004401"/>
    </source>
</evidence>
<dbReference type="EMBL" id="JBHRYF010000001">
    <property type="protein sequence ID" value="MFC3659540.1"/>
    <property type="molecule type" value="Genomic_DNA"/>
</dbReference>
<dbReference type="InterPro" id="IPR018704">
    <property type="entry name" value="SecYEG/CpoB_TPR"/>
</dbReference>
<organism evidence="11 12">
    <name type="scientific">Luteimonas notoginsengisoli</name>
    <dbReference type="NCBI Taxonomy" id="1578200"/>
    <lineage>
        <taxon>Bacteria</taxon>
        <taxon>Pseudomonadati</taxon>
        <taxon>Pseudomonadota</taxon>
        <taxon>Gammaproteobacteria</taxon>
        <taxon>Lysobacterales</taxon>
        <taxon>Lysobacteraceae</taxon>
        <taxon>Luteimonas</taxon>
    </lineage>
</organism>
<name>A0ABV7URE8_9GAMM</name>
<comment type="subcellular location">
    <subcellularLocation>
        <location evidence="1">Cell membrane</location>
        <topology evidence="1">Single-pass type II membrane protein</topology>
    </subcellularLocation>
</comment>
<protein>
    <recommendedName>
        <fullName evidence="8">Ancillary SecYEG translocon subunit</fullName>
    </recommendedName>
</protein>
<evidence type="ECO:0000259" key="10">
    <source>
        <dbReference type="Pfam" id="PF09976"/>
    </source>
</evidence>
<keyword evidence="2" id="KW-1003">Cell membrane</keyword>
<dbReference type="Proteomes" id="UP001595724">
    <property type="component" value="Unassembled WGS sequence"/>
</dbReference>
<evidence type="ECO:0000256" key="4">
    <source>
        <dbReference type="ARBA" id="ARBA00022989"/>
    </source>
</evidence>
<dbReference type="RefSeq" id="WP_386707103.1">
    <property type="nucleotide sequence ID" value="NZ_JBHRYF010000001.1"/>
</dbReference>
<evidence type="ECO:0000313" key="12">
    <source>
        <dbReference type="Proteomes" id="UP001595724"/>
    </source>
</evidence>
<evidence type="ECO:0000256" key="2">
    <source>
        <dbReference type="ARBA" id="ARBA00022475"/>
    </source>
</evidence>
<keyword evidence="6" id="KW-0143">Chaperone</keyword>
<keyword evidence="4 9" id="KW-1133">Transmembrane helix</keyword>
<evidence type="ECO:0000256" key="6">
    <source>
        <dbReference type="ARBA" id="ARBA00023186"/>
    </source>
</evidence>
<sequence>MAIDDLLDEHEQSERVLAWLRSNGAGLIGGIIVGLALILGWQWWGGKQAASDMRAGDDYQAMLKSLEAKDIKKAQSQAAALHDTPYAPLAVLDLAKAQVEAGQRDAAISTLRTAQSPNPVLEQVIKRRLARLLIDSGKAGEALKVLGNEDDPATLEVRGDAQVALGKREDARKSYTEVLAKLDVASPGRRLVELKLTDVGGSAAKPEARI</sequence>
<dbReference type="Gene3D" id="1.25.40.10">
    <property type="entry name" value="Tetratricopeptide repeat domain"/>
    <property type="match status" value="1"/>
</dbReference>
<evidence type="ECO:0000256" key="5">
    <source>
        <dbReference type="ARBA" id="ARBA00023136"/>
    </source>
</evidence>
<keyword evidence="3 9" id="KW-0812">Transmembrane</keyword>
<comment type="caution">
    <text evidence="11">The sequence shown here is derived from an EMBL/GenBank/DDBJ whole genome shotgun (WGS) entry which is preliminary data.</text>
</comment>
<evidence type="ECO:0000256" key="7">
    <source>
        <dbReference type="ARBA" id="ARBA00024197"/>
    </source>
</evidence>
<proteinExistence type="inferred from homology"/>
<keyword evidence="12" id="KW-1185">Reference proteome</keyword>
<dbReference type="SUPFAM" id="SSF48452">
    <property type="entry name" value="TPR-like"/>
    <property type="match status" value="1"/>
</dbReference>
<dbReference type="InterPro" id="IPR011990">
    <property type="entry name" value="TPR-like_helical_dom_sf"/>
</dbReference>
<dbReference type="Pfam" id="PF09976">
    <property type="entry name" value="TPR_21"/>
    <property type="match status" value="1"/>
</dbReference>
<reference evidence="12" key="1">
    <citation type="journal article" date="2019" name="Int. J. Syst. Evol. Microbiol.">
        <title>The Global Catalogue of Microorganisms (GCM) 10K type strain sequencing project: providing services to taxonomists for standard genome sequencing and annotation.</title>
        <authorList>
            <consortium name="The Broad Institute Genomics Platform"/>
            <consortium name="The Broad Institute Genome Sequencing Center for Infectious Disease"/>
            <person name="Wu L."/>
            <person name="Ma J."/>
        </authorList>
    </citation>
    <scope>NUCLEOTIDE SEQUENCE [LARGE SCALE GENOMIC DNA]</scope>
    <source>
        <strain evidence="12">KCTC 42211</strain>
    </source>
</reference>
<evidence type="ECO:0000256" key="3">
    <source>
        <dbReference type="ARBA" id="ARBA00022692"/>
    </source>
</evidence>
<feature type="domain" description="Ancillary SecYEG translocon subunit/Cell division coordinator CpoB TPR" evidence="10">
    <location>
        <begin position="18"/>
        <end position="200"/>
    </location>
</feature>
<dbReference type="PANTHER" id="PTHR38035:SF1">
    <property type="entry name" value="ANCILLARY SECYEG TRANSLOCON SUBUNIT"/>
    <property type="match status" value="1"/>
</dbReference>
<dbReference type="PANTHER" id="PTHR38035">
    <property type="entry name" value="UPF0070 PROTEIN YFGM"/>
    <property type="match status" value="1"/>
</dbReference>
<dbReference type="InterPro" id="IPR026039">
    <property type="entry name" value="YfgM"/>
</dbReference>
<gene>
    <name evidence="11" type="ORF">ACFOM9_05520</name>
</gene>